<organism evidence="17 18">
    <name type="scientific">Ruminococcus bovis</name>
    <dbReference type="NCBI Taxonomy" id="2564099"/>
    <lineage>
        <taxon>Bacteria</taxon>
        <taxon>Bacillati</taxon>
        <taxon>Bacillota</taxon>
        <taxon>Clostridia</taxon>
        <taxon>Eubacteriales</taxon>
        <taxon>Oscillospiraceae</taxon>
        <taxon>Ruminococcus</taxon>
    </lineage>
</organism>
<feature type="domain" description="UmuC" evidence="16">
    <location>
        <begin position="4"/>
        <end position="186"/>
    </location>
</feature>
<dbReference type="Pfam" id="PF11799">
    <property type="entry name" value="IMS_C"/>
    <property type="match status" value="1"/>
</dbReference>
<dbReference type="RefSeq" id="WP_138157912.1">
    <property type="nucleotide sequence ID" value="NZ_CP039381.1"/>
</dbReference>
<keyword evidence="11 15" id="KW-0239">DNA-directed DNA polymerase</keyword>
<dbReference type="InterPro" id="IPR043502">
    <property type="entry name" value="DNA/RNA_pol_sf"/>
</dbReference>
<keyword evidence="7 15" id="KW-0235">DNA replication</keyword>
<feature type="binding site" evidence="15">
    <location>
        <position position="104"/>
    </location>
    <ligand>
        <name>Mg(2+)</name>
        <dbReference type="ChEBI" id="CHEBI:18420"/>
    </ligand>
</feature>
<comment type="function">
    <text evidence="15">Poorly processive, error-prone DNA polymerase involved in untargeted mutagenesis. Copies undamaged DNA at stalled replication forks, which arise in vivo from mismatched or misaligned primer ends. These misaligned primers can be extended by PolIV. Exhibits no 3'-5' exonuclease (proofreading) activity. May be involved in translesional synthesis, in conjunction with the beta clamp from PolIII.</text>
</comment>
<feature type="active site" evidence="15">
    <location>
        <position position="105"/>
    </location>
</feature>
<dbReference type="Gene3D" id="3.30.1490.100">
    <property type="entry name" value="DNA polymerase, Y-family, little finger domain"/>
    <property type="match status" value="1"/>
</dbReference>
<dbReference type="AlphaFoldDB" id="A0A4P8XXN2"/>
<dbReference type="EC" id="2.7.7.7" evidence="15"/>
<dbReference type="CDD" id="cd03586">
    <property type="entry name" value="PolY_Pol_IV_kappa"/>
    <property type="match status" value="1"/>
</dbReference>
<evidence type="ECO:0000256" key="4">
    <source>
        <dbReference type="ARBA" id="ARBA00022490"/>
    </source>
</evidence>
<evidence type="ECO:0000313" key="18">
    <source>
        <dbReference type="Proteomes" id="UP000301475"/>
    </source>
</evidence>
<dbReference type="InterPro" id="IPR001126">
    <property type="entry name" value="UmuC"/>
</dbReference>
<comment type="subunit">
    <text evidence="15">Monomer.</text>
</comment>
<comment type="similarity">
    <text evidence="2 15">Belongs to the DNA polymerase type-Y family.</text>
</comment>
<dbReference type="SUPFAM" id="SSF100879">
    <property type="entry name" value="Lesion bypass DNA polymerase (Y-family), little finger domain"/>
    <property type="match status" value="1"/>
</dbReference>
<dbReference type="GO" id="GO:0003887">
    <property type="term" value="F:DNA-directed DNA polymerase activity"/>
    <property type="evidence" value="ECO:0007669"/>
    <property type="project" value="UniProtKB-UniRule"/>
</dbReference>
<dbReference type="InterPro" id="IPR022880">
    <property type="entry name" value="DNApol_IV"/>
</dbReference>
<keyword evidence="6 15" id="KW-0548">Nucleotidyltransferase</keyword>
<dbReference type="KEGG" id="ruj:E5Z56_11540"/>
<evidence type="ECO:0000256" key="8">
    <source>
        <dbReference type="ARBA" id="ARBA00022723"/>
    </source>
</evidence>
<dbReference type="Gene3D" id="3.30.70.270">
    <property type="match status" value="1"/>
</dbReference>
<gene>
    <name evidence="15" type="primary">dinB</name>
    <name evidence="17" type="ORF">E5Z56_11540</name>
</gene>
<comment type="cofactor">
    <cofactor evidence="15">
        <name>Mg(2+)</name>
        <dbReference type="ChEBI" id="CHEBI:18420"/>
    </cofactor>
    <text evidence="15">Binds 2 magnesium ions per subunit.</text>
</comment>
<dbReference type="GO" id="GO:0009432">
    <property type="term" value="P:SOS response"/>
    <property type="evidence" value="ECO:0007669"/>
    <property type="project" value="TreeGrafter"/>
</dbReference>
<dbReference type="PROSITE" id="PS50173">
    <property type="entry name" value="UMUC"/>
    <property type="match status" value="1"/>
</dbReference>
<protein>
    <recommendedName>
        <fullName evidence="15">DNA polymerase IV</fullName>
        <shortName evidence="15">Pol IV</shortName>
        <ecNumber evidence="15">2.7.7.7</ecNumber>
    </recommendedName>
</protein>
<keyword evidence="18" id="KW-1185">Reference proteome</keyword>
<evidence type="ECO:0000256" key="2">
    <source>
        <dbReference type="ARBA" id="ARBA00010945"/>
    </source>
</evidence>
<evidence type="ECO:0000256" key="5">
    <source>
        <dbReference type="ARBA" id="ARBA00022679"/>
    </source>
</evidence>
<dbReference type="Gene3D" id="1.10.150.20">
    <property type="entry name" value="5' to 3' exonuclease, C-terminal subdomain"/>
    <property type="match status" value="1"/>
</dbReference>
<keyword evidence="10 15" id="KW-0460">Magnesium</keyword>
<evidence type="ECO:0000256" key="7">
    <source>
        <dbReference type="ARBA" id="ARBA00022705"/>
    </source>
</evidence>
<evidence type="ECO:0000259" key="16">
    <source>
        <dbReference type="PROSITE" id="PS50173"/>
    </source>
</evidence>
<sequence length="412" mass="46732">MRTILHSDCNGFYASVESLLHPEYRDKPLAVAGDAENRHGIILAKNELAKKYFVKTGDAIWQAKNKCPELVVIEPHFDQYMKFSKLTKAMYAEYTDRVESFGLDEAWLDVTGCNRSGYEIAKEINERIKYELGITVSIGVSFNKIFAKLGSDYKKPDAITKIDIDGYDGYKNKVWPLPCEDLLYVGRATKKHLHTIGIYTIGDIANCPVEILNSNLGKMGEVLHTFANGLDSSPVAQFDERPDVKSIGNSTTTPRDLENYSDVKMIVQILSDSVGRRMRELGFRCKTVTISIRDKDLFSFTRQGQLKNFSSCTGDIRDKALELFRNNYNFRKPIRSIGVSVSGLIGDNSPFQLSFFEDNNKDIRDEKLDKTLDSLKNRFGNYAVRPAFLMKDKNLTLLNPKDDHIIHPVGFF</sequence>
<dbReference type="HAMAP" id="MF_01113">
    <property type="entry name" value="DNApol_IV"/>
    <property type="match status" value="1"/>
</dbReference>
<dbReference type="Pfam" id="PF00817">
    <property type="entry name" value="IMS"/>
    <property type="match status" value="1"/>
</dbReference>
<dbReference type="EMBL" id="CP039381">
    <property type="protein sequence ID" value="QCT07946.1"/>
    <property type="molecule type" value="Genomic_DNA"/>
</dbReference>
<feature type="binding site" evidence="15">
    <location>
        <position position="8"/>
    </location>
    <ligand>
        <name>Mg(2+)</name>
        <dbReference type="ChEBI" id="CHEBI:18420"/>
    </ligand>
</feature>
<name>A0A4P8XXN2_9FIRM</name>
<dbReference type="GO" id="GO:0006261">
    <property type="term" value="P:DNA-templated DNA replication"/>
    <property type="evidence" value="ECO:0007669"/>
    <property type="project" value="UniProtKB-UniRule"/>
</dbReference>
<keyword evidence="9 15" id="KW-0227">DNA damage</keyword>
<evidence type="ECO:0000256" key="9">
    <source>
        <dbReference type="ARBA" id="ARBA00022763"/>
    </source>
</evidence>
<dbReference type="PANTHER" id="PTHR11076">
    <property type="entry name" value="DNA REPAIR POLYMERASE UMUC / TRANSFERASE FAMILY MEMBER"/>
    <property type="match status" value="1"/>
</dbReference>
<evidence type="ECO:0000256" key="3">
    <source>
        <dbReference type="ARBA" id="ARBA00022457"/>
    </source>
</evidence>
<keyword evidence="3 15" id="KW-0515">Mutator protein</keyword>
<comment type="catalytic activity">
    <reaction evidence="14 15">
        <text>DNA(n) + a 2'-deoxyribonucleoside 5'-triphosphate = DNA(n+1) + diphosphate</text>
        <dbReference type="Rhea" id="RHEA:22508"/>
        <dbReference type="Rhea" id="RHEA-COMP:17339"/>
        <dbReference type="Rhea" id="RHEA-COMP:17340"/>
        <dbReference type="ChEBI" id="CHEBI:33019"/>
        <dbReference type="ChEBI" id="CHEBI:61560"/>
        <dbReference type="ChEBI" id="CHEBI:173112"/>
        <dbReference type="EC" id="2.7.7.7"/>
    </reaction>
</comment>
<evidence type="ECO:0000256" key="6">
    <source>
        <dbReference type="ARBA" id="ARBA00022695"/>
    </source>
</evidence>
<dbReference type="Proteomes" id="UP000301475">
    <property type="component" value="Chromosome"/>
</dbReference>
<keyword evidence="8 15" id="KW-0479">Metal-binding</keyword>
<evidence type="ECO:0000313" key="17">
    <source>
        <dbReference type="EMBL" id="QCT07946.1"/>
    </source>
</evidence>
<dbReference type="InterPro" id="IPR036775">
    <property type="entry name" value="DNA_pol_Y-fam_lit_finger_sf"/>
</dbReference>
<proteinExistence type="inferred from homology"/>
<dbReference type="GO" id="GO:0042276">
    <property type="term" value="P:error-prone translesion synthesis"/>
    <property type="evidence" value="ECO:0007669"/>
    <property type="project" value="TreeGrafter"/>
</dbReference>
<keyword evidence="5 15" id="KW-0808">Transferase</keyword>
<evidence type="ECO:0000256" key="11">
    <source>
        <dbReference type="ARBA" id="ARBA00022932"/>
    </source>
</evidence>
<dbReference type="InterPro" id="IPR043128">
    <property type="entry name" value="Rev_trsase/Diguanyl_cyclase"/>
</dbReference>
<dbReference type="GO" id="GO:0000287">
    <property type="term" value="F:magnesium ion binding"/>
    <property type="evidence" value="ECO:0007669"/>
    <property type="project" value="UniProtKB-UniRule"/>
</dbReference>
<dbReference type="PANTHER" id="PTHR11076:SF35">
    <property type="entry name" value="DNA REPAIR PROTEIN HOMOLOG YOBH"/>
    <property type="match status" value="1"/>
</dbReference>
<dbReference type="Gene3D" id="3.40.1170.60">
    <property type="match status" value="1"/>
</dbReference>
<dbReference type="GO" id="GO:0003684">
    <property type="term" value="F:damaged DNA binding"/>
    <property type="evidence" value="ECO:0007669"/>
    <property type="project" value="InterPro"/>
</dbReference>
<evidence type="ECO:0000256" key="10">
    <source>
        <dbReference type="ARBA" id="ARBA00022842"/>
    </source>
</evidence>
<dbReference type="InterPro" id="IPR050116">
    <property type="entry name" value="DNA_polymerase-Y"/>
</dbReference>
<reference evidence="17 18" key="1">
    <citation type="submission" date="2019-04" db="EMBL/GenBank/DDBJ databases">
        <authorList>
            <person name="Embree M."/>
            <person name="Gaffney J.R."/>
        </authorList>
    </citation>
    <scope>NUCLEOTIDE SEQUENCE [LARGE SCALE GENOMIC DNA]</scope>
    <source>
        <strain evidence="17 18">JE7A12</strain>
    </source>
</reference>
<dbReference type="GO" id="GO:0006281">
    <property type="term" value="P:DNA repair"/>
    <property type="evidence" value="ECO:0007669"/>
    <property type="project" value="UniProtKB-UniRule"/>
</dbReference>
<dbReference type="InterPro" id="IPR053848">
    <property type="entry name" value="IMS_HHH_1"/>
</dbReference>
<evidence type="ECO:0000256" key="14">
    <source>
        <dbReference type="ARBA" id="ARBA00049244"/>
    </source>
</evidence>
<feature type="site" description="Substrate discrimination" evidence="15">
    <location>
        <position position="13"/>
    </location>
</feature>
<keyword evidence="12 15" id="KW-0238">DNA-binding</keyword>
<keyword evidence="4 15" id="KW-0963">Cytoplasm</keyword>
<dbReference type="Pfam" id="PF21999">
    <property type="entry name" value="IMS_HHH_1"/>
    <property type="match status" value="1"/>
</dbReference>
<evidence type="ECO:0000256" key="12">
    <source>
        <dbReference type="ARBA" id="ARBA00023125"/>
    </source>
</evidence>
<evidence type="ECO:0000256" key="15">
    <source>
        <dbReference type="HAMAP-Rule" id="MF_01113"/>
    </source>
</evidence>
<dbReference type="SUPFAM" id="SSF56672">
    <property type="entry name" value="DNA/RNA polymerases"/>
    <property type="match status" value="1"/>
</dbReference>
<evidence type="ECO:0000256" key="13">
    <source>
        <dbReference type="ARBA" id="ARBA00023204"/>
    </source>
</evidence>
<comment type="subcellular location">
    <subcellularLocation>
        <location evidence="1 15">Cytoplasm</location>
    </subcellularLocation>
</comment>
<accession>A0A4P8XXN2</accession>
<dbReference type="GO" id="GO:0005829">
    <property type="term" value="C:cytosol"/>
    <property type="evidence" value="ECO:0007669"/>
    <property type="project" value="TreeGrafter"/>
</dbReference>
<keyword evidence="13 15" id="KW-0234">DNA repair</keyword>
<dbReference type="OrthoDB" id="9808813at2"/>
<dbReference type="InterPro" id="IPR017961">
    <property type="entry name" value="DNA_pol_Y-fam_little_finger"/>
</dbReference>
<evidence type="ECO:0000256" key="1">
    <source>
        <dbReference type="ARBA" id="ARBA00004496"/>
    </source>
</evidence>